<dbReference type="STRING" id="1261640.BHK98_09225"/>
<name>A0A1Q9JJ42_9FIRM</name>
<evidence type="ECO:0000313" key="1">
    <source>
        <dbReference type="EMBL" id="OLR56229.1"/>
    </source>
</evidence>
<sequence>MGSSCVIYTVEVGILLPVSIGDGHAWKFHGEGSGTTHGRQVDALIEFTERAATLKNRFLREGNMRRGEIRDTMTDTGFGVELRRKTLTGYGRSTKVVGNVLLHSARYTYDDWLSDCKGPSHSNTVSRK</sequence>
<evidence type="ECO:0000313" key="2">
    <source>
        <dbReference type="Proteomes" id="UP000187404"/>
    </source>
</evidence>
<dbReference type="EMBL" id="MJIE01000001">
    <property type="protein sequence ID" value="OLR56229.1"/>
    <property type="molecule type" value="Genomic_DNA"/>
</dbReference>
<keyword evidence="2" id="KW-1185">Reference proteome</keyword>
<reference evidence="1 2" key="1">
    <citation type="journal article" date="2016" name="Appl. Environ. Microbiol.">
        <title>Function and Phylogeny of Bacterial Butyryl Coenzyme A:Acetate Transferases and Their Diversity in the Proximal Colon of Swine.</title>
        <authorList>
            <person name="Trachsel J."/>
            <person name="Bayles D.O."/>
            <person name="Looft T."/>
            <person name="Levine U.Y."/>
            <person name="Allen H.K."/>
        </authorList>
    </citation>
    <scope>NUCLEOTIDE SEQUENCE [LARGE SCALE GENOMIC DNA]</scope>
    <source>
        <strain evidence="1 2">68-3-10</strain>
    </source>
</reference>
<dbReference type="AlphaFoldDB" id="A0A1Q9JJ42"/>
<organism evidence="1 2">
    <name type="scientific">Hornefia porci</name>
    <dbReference type="NCBI Taxonomy" id="2652292"/>
    <lineage>
        <taxon>Bacteria</taxon>
        <taxon>Bacillati</taxon>
        <taxon>Bacillota</taxon>
        <taxon>Clostridia</taxon>
        <taxon>Peptostreptococcales</taxon>
        <taxon>Anaerovoracaceae</taxon>
        <taxon>Hornefia</taxon>
    </lineage>
</organism>
<protein>
    <submittedName>
        <fullName evidence="1">Uncharacterized protein</fullName>
    </submittedName>
</protein>
<dbReference type="RefSeq" id="WP_075713648.1">
    <property type="nucleotide sequence ID" value="NZ_MJIE01000001.1"/>
</dbReference>
<gene>
    <name evidence="1" type="ORF">BHK98_09225</name>
</gene>
<dbReference type="Proteomes" id="UP000187404">
    <property type="component" value="Unassembled WGS sequence"/>
</dbReference>
<comment type="caution">
    <text evidence="1">The sequence shown here is derived from an EMBL/GenBank/DDBJ whole genome shotgun (WGS) entry which is preliminary data.</text>
</comment>
<proteinExistence type="predicted"/>
<accession>A0A1Q9JJ42</accession>